<organism evidence="3 4">
    <name type="scientific">Clostridium chromiireducens</name>
    <dbReference type="NCBI Taxonomy" id="225345"/>
    <lineage>
        <taxon>Bacteria</taxon>
        <taxon>Bacillati</taxon>
        <taxon>Bacillota</taxon>
        <taxon>Clostridia</taxon>
        <taxon>Eubacteriales</taxon>
        <taxon>Clostridiaceae</taxon>
        <taxon>Clostridium</taxon>
    </lineage>
</organism>
<reference evidence="3" key="1">
    <citation type="submission" date="2019-12" db="EMBL/GenBank/DDBJ databases">
        <title>Microbes associate with the intestines of laboratory mice.</title>
        <authorList>
            <person name="Navarre W."/>
            <person name="Wong E."/>
        </authorList>
    </citation>
    <scope>NUCLEOTIDE SEQUENCE</scope>
    <source>
        <strain evidence="3">NM79_F5</strain>
    </source>
</reference>
<gene>
    <name evidence="3" type="ORF">GKZ28_02520</name>
</gene>
<name>A0A964RIX3_9CLOT</name>
<dbReference type="EMBL" id="WSRQ01000003">
    <property type="protein sequence ID" value="MVX62577.1"/>
    <property type="molecule type" value="Genomic_DNA"/>
</dbReference>
<feature type="transmembrane region" description="Helical" evidence="2">
    <location>
        <begin position="12"/>
        <end position="35"/>
    </location>
</feature>
<keyword evidence="2" id="KW-0472">Membrane</keyword>
<dbReference type="InterPro" id="IPR022543">
    <property type="entry name" value="DUF2572"/>
</dbReference>
<protein>
    <submittedName>
        <fullName evidence="3">DUF2572 family protein</fullName>
    </submittedName>
</protein>
<comment type="caution">
    <text evidence="3">The sequence shown here is derived from an EMBL/GenBank/DDBJ whole genome shotgun (WGS) entry which is preliminary data.</text>
</comment>
<dbReference type="Proteomes" id="UP000656077">
    <property type="component" value="Unassembled WGS sequence"/>
</dbReference>
<evidence type="ECO:0000313" key="4">
    <source>
        <dbReference type="Proteomes" id="UP000656077"/>
    </source>
</evidence>
<keyword evidence="2" id="KW-1133">Transmembrane helix</keyword>
<sequence length="832" mass="92378">MRRKKKGSSLIYVIIIFMFVSTVSTAMISMISANYRARTVENKRVENLYGSDSGIYVAYNIMGKTFDAATKYGFYRVKTVMDEDSTDIDKQKCTYVDKYKDLNTDIKDLNKKIDDLKKENDKDTTNADTIKANNGTIDRYYQLIEDDKNFIQVLLNEEFKNGFREFFEERYGQLDSDFKLTKSVKDKKYDQVNGLNDIVRSAVEYGANEDIHKEANLDVVITIPNNVNDDPNYGITSLTDGHTQPVVFTKTVNKAYGIKIISDFKSTNMSESVGDNNRTVEVNYVMKIPNYDDIFFGKSTSSDKYLALEGRGLTVGGNMNVENVNSLNIIGNIFVEGHPDSNVIQSDNTQNRTYQKYDGGIKINNSNSGSVAFSGDVVTRNTFNIQDKTSTGIDGNLYARNAYIGKIAEGDSGFAQDSSLNIENGQIIVDNDLTVKAKASTIIMSDFYGINDKNINYDDLNPDSSQHNIIRNGKNEGGSYPSNIAKSSSSIIINASKAENSGSKITIKNSAYIMGTAHIATNSNYQTGESGAVKGNYVAYSVLNPADTSETLGYDNLLNEDNVFKKAEHFKNYWTSQGNADPGGIIWPPDPTNIHSVGAIVYDVGGNKSILKPNYNADLEKSGLTYDSSGEICKKRIDFESKVNKFGQPAQIGEYNNSIFTDFNSLMTLTELPNDYDLNQEKVRAGEKAIFNNDEGTTLVLQDEDTHTTEYKDSDRTTIKTSIIKADSNNNINAVIASAGNVIIDGDVTIKGTIVCNGNLDIKDNNSVTINHNPEIVSRIQSQHNDWFKAVFGGMIIKKDGASKPDKPEAEILNNSYDINKFLETKLWKLKK</sequence>
<dbReference type="RefSeq" id="WP_160357952.1">
    <property type="nucleotide sequence ID" value="NZ_WSRQ01000003.1"/>
</dbReference>
<dbReference type="AlphaFoldDB" id="A0A964RIX3"/>
<evidence type="ECO:0000256" key="2">
    <source>
        <dbReference type="SAM" id="Phobius"/>
    </source>
</evidence>
<feature type="coiled-coil region" evidence="1">
    <location>
        <begin position="99"/>
        <end position="133"/>
    </location>
</feature>
<accession>A0A964RIX3</accession>
<proteinExistence type="predicted"/>
<keyword evidence="1" id="KW-0175">Coiled coil</keyword>
<evidence type="ECO:0000313" key="3">
    <source>
        <dbReference type="EMBL" id="MVX62577.1"/>
    </source>
</evidence>
<keyword evidence="2" id="KW-0812">Transmembrane</keyword>
<evidence type="ECO:0000256" key="1">
    <source>
        <dbReference type="SAM" id="Coils"/>
    </source>
</evidence>
<dbReference type="Pfam" id="PF10833">
    <property type="entry name" value="DUF2572"/>
    <property type="match status" value="1"/>
</dbReference>